<evidence type="ECO:0000256" key="3">
    <source>
        <dbReference type="ARBA" id="ARBA00022723"/>
    </source>
</evidence>
<dbReference type="InterPro" id="IPR038297">
    <property type="entry name" value="CcmH/CycL/NrfF/Ccl2_sf"/>
</dbReference>
<dbReference type="PANTHER" id="PTHR47870:SF4">
    <property type="entry name" value="CYTOCHROME C-TYPE BIOGENESIS PROTEIN CYCH"/>
    <property type="match status" value="1"/>
</dbReference>
<comment type="similarity">
    <text evidence="1">Belongs to the CcmH/CycL/Ccl2/NrfF family.</text>
</comment>
<evidence type="ECO:0000256" key="1">
    <source>
        <dbReference type="ARBA" id="ARBA00010342"/>
    </source>
</evidence>
<keyword evidence="6" id="KW-1133">Transmembrane helix</keyword>
<dbReference type="Pfam" id="PF03918">
    <property type="entry name" value="CcmH"/>
    <property type="match status" value="1"/>
</dbReference>
<dbReference type="InterPro" id="IPR051263">
    <property type="entry name" value="C-type_cytochrome_biogenesis"/>
</dbReference>
<reference evidence="8" key="1">
    <citation type="submission" date="2018-05" db="EMBL/GenBank/DDBJ databases">
        <authorList>
            <person name="Lanie J.A."/>
            <person name="Ng W.-L."/>
            <person name="Kazmierczak K.M."/>
            <person name="Andrzejewski T.M."/>
            <person name="Davidsen T.M."/>
            <person name="Wayne K.J."/>
            <person name="Tettelin H."/>
            <person name="Glass J.I."/>
            <person name="Rusch D."/>
            <person name="Podicherti R."/>
            <person name="Tsui H.-C.T."/>
            <person name="Winkler M.E."/>
        </authorList>
    </citation>
    <scope>NUCLEOTIDE SEQUENCE</scope>
</reference>
<keyword evidence="5" id="KW-0408">Iron</keyword>
<proteinExistence type="inferred from homology"/>
<evidence type="ECO:0000313" key="8">
    <source>
        <dbReference type="EMBL" id="SVA43209.1"/>
    </source>
</evidence>
<name>A0A381VSG5_9ZZZZ</name>
<feature type="transmembrane region" description="Helical" evidence="6">
    <location>
        <begin position="143"/>
        <end position="162"/>
    </location>
</feature>
<dbReference type="AlphaFoldDB" id="A0A381VSG5"/>
<keyword evidence="4" id="KW-0732">Signal</keyword>
<feature type="domain" description="CcmH/CycL/Ccl2/NrfF N-terminal" evidence="7">
    <location>
        <begin position="63"/>
        <end position="188"/>
    </location>
</feature>
<feature type="transmembrane region" description="Helical" evidence="6">
    <location>
        <begin position="46"/>
        <end position="65"/>
    </location>
</feature>
<dbReference type="GO" id="GO:0005886">
    <property type="term" value="C:plasma membrane"/>
    <property type="evidence" value="ECO:0007669"/>
    <property type="project" value="TreeGrafter"/>
</dbReference>
<dbReference type="InterPro" id="IPR005616">
    <property type="entry name" value="CcmH/CycL/Ccl2/NrfF_N"/>
</dbReference>
<organism evidence="8">
    <name type="scientific">marine metagenome</name>
    <dbReference type="NCBI Taxonomy" id="408172"/>
    <lineage>
        <taxon>unclassified sequences</taxon>
        <taxon>metagenomes</taxon>
        <taxon>ecological metagenomes</taxon>
    </lineage>
</organism>
<evidence type="ECO:0000256" key="4">
    <source>
        <dbReference type="ARBA" id="ARBA00022729"/>
    </source>
</evidence>
<dbReference type="Gene3D" id="1.10.8.640">
    <property type="entry name" value="Cytochrome C biogenesis protein"/>
    <property type="match status" value="1"/>
</dbReference>
<keyword evidence="6" id="KW-0812">Transmembrane</keyword>
<keyword evidence="6" id="KW-0472">Membrane</keyword>
<sequence>MKPFWQKGKMLCQENQHRFEVKLNLIKYFMYHTSFCKRSNLFKIQFFIGLSVLIIICGMPAMTFASESEQFEVRFKKLSNELRCPTCQGLSVKDSEAGFSTSIKGKIRELMKQGKSDEEIMAYFVERYGEWILRAPPVSGFNMVLWVLPGAAIVTGLIWVLYRSKNWVEKPTKEITRLTPEEEQKIMDDLGRFEKS</sequence>
<evidence type="ECO:0000256" key="2">
    <source>
        <dbReference type="ARBA" id="ARBA00022617"/>
    </source>
</evidence>
<dbReference type="EMBL" id="UINC01009645">
    <property type="protein sequence ID" value="SVA43209.1"/>
    <property type="molecule type" value="Genomic_DNA"/>
</dbReference>
<dbReference type="PANTHER" id="PTHR47870">
    <property type="entry name" value="CYTOCHROME C-TYPE BIOGENESIS PROTEIN CCMH"/>
    <property type="match status" value="1"/>
</dbReference>
<dbReference type="GO" id="GO:0046872">
    <property type="term" value="F:metal ion binding"/>
    <property type="evidence" value="ECO:0007669"/>
    <property type="project" value="UniProtKB-KW"/>
</dbReference>
<dbReference type="CDD" id="cd16378">
    <property type="entry name" value="CcmH_N"/>
    <property type="match status" value="1"/>
</dbReference>
<keyword evidence="2" id="KW-0349">Heme</keyword>
<protein>
    <recommendedName>
        <fullName evidence="7">CcmH/CycL/Ccl2/NrfF N-terminal domain-containing protein</fullName>
    </recommendedName>
</protein>
<keyword evidence="3" id="KW-0479">Metal-binding</keyword>
<gene>
    <name evidence="8" type="ORF">METZ01_LOCUS96063</name>
</gene>
<evidence type="ECO:0000256" key="5">
    <source>
        <dbReference type="ARBA" id="ARBA00023004"/>
    </source>
</evidence>
<evidence type="ECO:0000256" key="6">
    <source>
        <dbReference type="SAM" id="Phobius"/>
    </source>
</evidence>
<accession>A0A381VSG5</accession>
<evidence type="ECO:0000259" key="7">
    <source>
        <dbReference type="Pfam" id="PF03918"/>
    </source>
</evidence>